<dbReference type="EMBL" id="FNVQ01000001">
    <property type="protein sequence ID" value="SEG14986.1"/>
    <property type="molecule type" value="Genomic_DNA"/>
</dbReference>
<evidence type="ECO:0000256" key="1">
    <source>
        <dbReference type="SAM" id="Phobius"/>
    </source>
</evidence>
<dbReference type="Pfam" id="PF09956">
    <property type="entry name" value="Phage_cement_2"/>
    <property type="match status" value="1"/>
</dbReference>
<dbReference type="RefSeq" id="WP_104002397.1">
    <property type="nucleotide sequence ID" value="NZ_FNVQ01000001.1"/>
</dbReference>
<sequence>MATNKVQAGKVIPLTSTGAVLAGGVVVSGALVGVALSAIEAGARGQVDLEGVYNLPMAAENIAEGTPVYWDGSAITATATDNDLIGHAAAAGTSGDATIPVLLKG</sequence>
<dbReference type="InterPro" id="IPR011231">
    <property type="entry name" value="Phage_VT1-Sakai_H0018"/>
</dbReference>
<accession>A0A1H5XUP0</accession>
<keyword evidence="3" id="KW-1185">Reference proteome</keyword>
<dbReference type="AlphaFoldDB" id="A0A1H5XUP0"/>
<gene>
    <name evidence="2" type="ORF">SAMN05444390_1011497</name>
</gene>
<evidence type="ECO:0000313" key="3">
    <source>
        <dbReference type="Proteomes" id="UP000236745"/>
    </source>
</evidence>
<keyword evidence="1" id="KW-0812">Transmembrane</keyword>
<evidence type="ECO:0000313" key="2">
    <source>
        <dbReference type="EMBL" id="SEG14986.1"/>
    </source>
</evidence>
<protein>
    <submittedName>
        <fullName evidence="2">Predicted phage recombinase, RecA/RadA family</fullName>
    </submittedName>
</protein>
<dbReference type="OrthoDB" id="135345at135619"/>
<dbReference type="PIRSF" id="PIRSF030771">
    <property type="entry name" value="UCP030771"/>
    <property type="match status" value="1"/>
</dbReference>
<reference evidence="2 3" key="1">
    <citation type="submission" date="2016-10" db="EMBL/GenBank/DDBJ databases">
        <authorList>
            <person name="de Groot N.N."/>
        </authorList>
    </citation>
    <scope>NUCLEOTIDE SEQUENCE [LARGE SCALE GENOMIC DNA]</scope>
    <source>
        <strain evidence="2 3">DSM 22012</strain>
    </source>
</reference>
<keyword evidence="1" id="KW-0472">Membrane</keyword>
<feature type="transmembrane region" description="Helical" evidence="1">
    <location>
        <begin position="20"/>
        <end position="39"/>
    </location>
</feature>
<keyword evidence="1" id="KW-1133">Transmembrane helix</keyword>
<proteinExistence type="predicted"/>
<dbReference type="Proteomes" id="UP000236745">
    <property type="component" value="Unassembled WGS sequence"/>
</dbReference>
<organism evidence="2 3">
    <name type="scientific">Marinobacterium lutimaris</name>
    <dbReference type="NCBI Taxonomy" id="568106"/>
    <lineage>
        <taxon>Bacteria</taxon>
        <taxon>Pseudomonadati</taxon>
        <taxon>Pseudomonadota</taxon>
        <taxon>Gammaproteobacteria</taxon>
        <taxon>Oceanospirillales</taxon>
        <taxon>Oceanospirillaceae</taxon>
        <taxon>Marinobacterium</taxon>
    </lineage>
</organism>
<name>A0A1H5XUP0_9GAMM</name>